<organism evidence="3 4">
    <name type="scientific">Morella rubra</name>
    <name type="common">Chinese bayberry</name>
    <dbReference type="NCBI Taxonomy" id="262757"/>
    <lineage>
        <taxon>Eukaryota</taxon>
        <taxon>Viridiplantae</taxon>
        <taxon>Streptophyta</taxon>
        <taxon>Embryophyta</taxon>
        <taxon>Tracheophyta</taxon>
        <taxon>Spermatophyta</taxon>
        <taxon>Magnoliopsida</taxon>
        <taxon>eudicotyledons</taxon>
        <taxon>Gunneridae</taxon>
        <taxon>Pentapetalae</taxon>
        <taxon>rosids</taxon>
        <taxon>fabids</taxon>
        <taxon>Fagales</taxon>
        <taxon>Myricaceae</taxon>
        <taxon>Morella</taxon>
    </lineage>
</organism>
<dbReference type="Gene3D" id="3.30.1330.30">
    <property type="match status" value="1"/>
</dbReference>
<feature type="region of interest" description="Disordered" evidence="1">
    <location>
        <begin position="1"/>
        <end position="23"/>
    </location>
</feature>
<proteinExistence type="predicted"/>
<dbReference type="PANTHER" id="PTHR47903">
    <property type="entry name" value="OS07G0636400 PROTEIN"/>
    <property type="match status" value="1"/>
</dbReference>
<dbReference type="EMBL" id="RXIC02000163">
    <property type="protein sequence ID" value="KAB1200436.1"/>
    <property type="molecule type" value="Genomic_DNA"/>
</dbReference>
<accession>A0A6A1UJU4</accession>
<dbReference type="InterPro" id="IPR004038">
    <property type="entry name" value="Ribosomal_eL8/eL30/eS12/Gad45"/>
</dbReference>
<reference evidence="3 4" key="1">
    <citation type="journal article" date="2019" name="Plant Biotechnol. J.">
        <title>The red bayberry genome and genetic basis of sex determination.</title>
        <authorList>
            <person name="Jia H.M."/>
            <person name="Jia H.J."/>
            <person name="Cai Q.L."/>
            <person name="Wang Y."/>
            <person name="Zhao H.B."/>
            <person name="Yang W.F."/>
            <person name="Wang G.Y."/>
            <person name="Li Y.H."/>
            <person name="Zhan D.L."/>
            <person name="Shen Y.T."/>
            <person name="Niu Q.F."/>
            <person name="Chang L."/>
            <person name="Qiu J."/>
            <person name="Zhao L."/>
            <person name="Xie H.B."/>
            <person name="Fu W.Y."/>
            <person name="Jin J."/>
            <person name="Li X.W."/>
            <person name="Jiao Y."/>
            <person name="Zhou C.C."/>
            <person name="Tu T."/>
            <person name="Chai C.Y."/>
            <person name="Gao J.L."/>
            <person name="Fan L.J."/>
            <person name="van de Weg E."/>
            <person name="Wang J.Y."/>
            <person name="Gao Z.S."/>
        </authorList>
    </citation>
    <scope>NUCLEOTIDE SEQUENCE [LARGE SCALE GENOMIC DNA]</scope>
    <source>
        <tissue evidence="3">Leaves</tissue>
    </source>
</reference>
<evidence type="ECO:0000256" key="1">
    <source>
        <dbReference type="SAM" id="MobiDB-lite"/>
    </source>
</evidence>
<evidence type="ECO:0000313" key="3">
    <source>
        <dbReference type="EMBL" id="KAB1200436.1"/>
    </source>
</evidence>
<name>A0A6A1UJU4_9ROSI</name>
<gene>
    <name evidence="3" type="ORF">CJ030_MR0G007259</name>
</gene>
<dbReference type="PANTHER" id="PTHR47903:SF2">
    <property type="entry name" value="OS07G0636400 PROTEIN"/>
    <property type="match status" value="1"/>
</dbReference>
<dbReference type="InterPro" id="IPR029064">
    <property type="entry name" value="Ribosomal_eL30-like_sf"/>
</dbReference>
<dbReference type="Proteomes" id="UP000516437">
    <property type="component" value="Unassembled WGS sequence"/>
</dbReference>
<dbReference type="Pfam" id="PF01248">
    <property type="entry name" value="Ribosomal_L7Ae"/>
    <property type="match status" value="1"/>
</dbReference>
<feature type="domain" description="Ribosomal protein eL8/eL30/eS12/Gadd45" evidence="2">
    <location>
        <begin position="105"/>
        <end position="167"/>
    </location>
</feature>
<evidence type="ECO:0000313" key="4">
    <source>
        <dbReference type="Proteomes" id="UP000516437"/>
    </source>
</evidence>
<dbReference type="AlphaFoldDB" id="A0A6A1UJU4"/>
<protein>
    <recommendedName>
        <fullName evidence="2">Ribosomal protein eL8/eL30/eS12/Gadd45 domain-containing protein</fullName>
    </recommendedName>
</protein>
<comment type="caution">
    <text evidence="3">The sequence shown here is derived from an EMBL/GenBank/DDBJ whole genome shotgun (WGS) entry which is preliminary data.</text>
</comment>
<evidence type="ECO:0000259" key="2">
    <source>
        <dbReference type="Pfam" id="PF01248"/>
    </source>
</evidence>
<keyword evidence="4" id="KW-1185">Reference proteome</keyword>
<dbReference type="OrthoDB" id="20109at2759"/>
<sequence length="200" mass="21965">MPGRKKASRKPTDISKASSVPSQEQDCYEGERLACLLKSIRREIESARLLAGNSLPEKLWFKQQFSIGVNDVTRVLERMAPVAQEGISPQQPHSSSTNRKGPSVQLQAVLLASDCNPRWLTKHLPSLASSRRVPLIFVKDKKGGSLRLGELFKLRTAIAIGVKAKGNAINQVVDKILSGDEINQGTNCLNTIEMPDAPRQ</sequence>
<dbReference type="SUPFAM" id="SSF55315">
    <property type="entry name" value="L30e-like"/>
    <property type="match status" value="1"/>
</dbReference>